<dbReference type="PROSITE" id="PS51184">
    <property type="entry name" value="JMJC"/>
    <property type="match status" value="1"/>
</dbReference>
<evidence type="ECO:0000256" key="15">
    <source>
        <dbReference type="SAM" id="MobiDB-lite"/>
    </source>
</evidence>
<keyword evidence="5" id="KW-0156">Chromatin regulator</keyword>
<evidence type="ECO:0000256" key="10">
    <source>
        <dbReference type="ARBA" id="ARBA00023163"/>
    </source>
</evidence>
<keyword evidence="8" id="KW-0408">Iron</keyword>
<dbReference type="PROSITE" id="PS51183">
    <property type="entry name" value="JMJN"/>
    <property type="match status" value="1"/>
</dbReference>
<dbReference type="Pfam" id="PF02928">
    <property type="entry name" value="zf-C5HC2"/>
    <property type="match status" value="1"/>
</dbReference>
<dbReference type="FunFam" id="3.30.160.360:FF:000005">
    <property type="entry name" value="Putative lysine-specific demethylase JMJ16"/>
    <property type="match status" value="1"/>
</dbReference>
<feature type="non-terminal residue" evidence="18">
    <location>
        <position position="1"/>
    </location>
</feature>
<comment type="cofactor">
    <cofactor evidence="1">
        <name>Fe(2+)</name>
        <dbReference type="ChEBI" id="CHEBI:29033"/>
    </cofactor>
</comment>
<dbReference type="AlphaFoldDB" id="A0AA88RJX5"/>
<evidence type="ECO:0000256" key="4">
    <source>
        <dbReference type="ARBA" id="ARBA00022723"/>
    </source>
</evidence>
<dbReference type="Pfam" id="PF05964">
    <property type="entry name" value="FYRN"/>
    <property type="match status" value="1"/>
</dbReference>
<evidence type="ECO:0000256" key="1">
    <source>
        <dbReference type="ARBA" id="ARBA00001954"/>
    </source>
</evidence>
<evidence type="ECO:0000256" key="11">
    <source>
        <dbReference type="ARBA" id="ARBA00023242"/>
    </source>
</evidence>
<comment type="subcellular location">
    <subcellularLocation>
        <location evidence="2">Nucleus</location>
    </subcellularLocation>
</comment>
<keyword evidence="6" id="KW-0223">Dioxygenase</keyword>
<sequence>VSARWDPVESCRPVIDEAPVFHPTFEEFEDALDYIARIRPAAEAYGICRIVPPPSWKPPCPLKDKSKWEQAKFSTRIQQVDLLQNREPMRKKRGRKRKRRNYSKMGTNDNDEKFGFQSGSDFTFEDFQKFASNFKVHYFGLKDASEDAILDGTEQRKRCEPSIEDIEAEYWRIIEQPTDEVEVFSPPGLAGIRSPCFGGCEARGFSSVGGGGGGFSAMALVGFHGEVVDLYDPNDMPKLKGSFVVRVEGSTNGVVMDLTTVTFSGGGYMLVIVAARFLQRLIILCWWLWRLDSCEDRLCQIQKVVVLKIDSDAGGGYSVDGLIYDGGDYGSDSGGYDGDGYGSGCDSGSVLCFEQSQISGVVVPWLYIGMCFSSFCWHVEDHHLYSLNYLHWGDPKIWYGVPGSHASSLENAMKKHMPDLFREQPDLLHQLVTQLSPSILKSEGVPLYRAVQNSGEFILTFPRAYHCGFNCGFNCAEAVNVAPVDWLEHGQSAVELYCKQHRKTSLSHDKLLLASAREAVRALWELSVSKKENPLNLSWRSVCGKEGALTKAVKKRVEIEAQRIEHLSDTLLLHKMERDFDLTNERECFSCFYDLHMSAVCCKCSSDRFACLKHAKLLCSCQSPHKSVIVRYTMDELNTLVEALEGKLDALEAWVSEDPGLVSAMGKLCQERTSGVNCPKQTENPPDSPRTEQNIFVDMPCSSNLCASESMKQLKEEIFATDDVLFGPNWWIDLNLDSVSDEHKSKSLQRFGSCDNNVKTDTAETSMPIGVQENIYRSDVTQLGSDCGSSLSLVLSDKDRTSRSRTDPSDRNKLFGFEVLDSDSVQSSSFPESKNLDTSDVTLSLDGKNCSMQKLCFHVDPLNIGSIVSGRLWCSKNTIFPKGFRSRVKFFSVLNPTKISSYISEVVDAGLLGPLFKVTLEECPNESFANISAEKCWEMVLEALNQEIVRRDSLGKQAVSPLPIPHGINGLEMFGFLSPHIIQAIEALDPNHQCMEYWNYKLTYAES</sequence>
<dbReference type="SMART" id="SM00542">
    <property type="entry name" value="FYRC"/>
    <property type="match status" value="1"/>
</dbReference>
<feature type="domain" description="JmjN" evidence="16">
    <location>
        <begin position="18"/>
        <end position="59"/>
    </location>
</feature>
<dbReference type="Gene3D" id="3.30.160.360">
    <property type="match status" value="1"/>
</dbReference>
<gene>
    <name evidence="18" type="ORF">RJ640_009683</name>
</gene>
<keyword evidence="7" id="KW-0560">Oxidoreductase</keyword>
<comment type="similarity">
    <text evidence="3">Belongs to the JARID1 histone demethylase family.</text>
</comment>
<dbReference type="PROSITE" id="PS51543">
    <property type="entry name" value="FYRC"/>
    <property type="match status" value="1"/>
</dbReference>
<feature type="compositionally biased region" description="Basic residues" evidence="15">
    <location>
        <begin position="89"/>
        <end position="102"/>
    </location>
</feature>
<comment type="catalytic activity">
    <reaction evidence="13">
        <text>N(6)-methyl-L-lysyl(4)-[histone H3] + 2-oxoglutarate + O2 = L-lysyl(4)-[histone H3] + formaldehyde + succinate + CO2</text>
        <dbReference type="Rhea" id="RHEA:60220"/>
        <dbReference type="Rhea" id="RHEA-COMP:15543"/>
        <dbReference type="Rhea" id="RHEA-COMP:15547"/>
        <dbReference type="ChEBI" id="CHEBI:15379"/>
        <dbReference type="ChEBI" id="CHEBI:16526"/>
        <dbReference type="ChEBI" id="CHEBI:16810"/>
        <dbReference type="ChEBI" id="CHEBI:16842"/>
        <dbReference type="ChEBI" id="CHEBI:29969"/>
        <dbReference type="ChEBI" id="CHEBI:30031"/>
        <dbReference type="ChEBI" id="CHEBI:61929"/>
    </reaction>
    <physiologicalReaction direction="left-to-right" evidence="13">
        <dbReference type="Rhea" id="RHEA:60221"/>
    </physiologicalReaction>
</comment>
<evidence type="ECO:0000259" key="16">
    <source>
        <dbReference type="PROSITE" id="PS51183"/>
    </source>
</evidence>
<reference evidence="18" key="1">
    <citation type="submission" date="2022-12" db="EMBL/GenBank/DDBJ databases">
        <title>Draft genome assemblies for two species of Escallonia (Escalloniales).</title>
        <authorList>
            <person name="Chanderbali A."/>
            <person name="Dervinis C."/>
            <person name="Anghel I."/>
            <person name="Soltis D."/>
            <person name="Soltis P."/>
            <person name="Zapata F."/>
        </authorList>
    </citation>
    <scope>NUCLEOTIDE SEQUENCE</scope>
    <source>
        <strain evidence="18">UCBG92.1500</strain>
        <tissue evidence="18">Leaf</tissue>
    </source>
</reference>
<protein>
    <submittedName>
        <fullName evidence="18">Uncharacterized protein</fullName>
    </submittedName>
</protein>
<evidence type="ECO:0000256" key="3">
    <source>
        <dbReference type="ARBA" id="ARBA00006801"/>
    </source>
</evidence>
<dbReference type="Pfam" id="PF02373">
    <property type="entry name" value="JmjC"/>
    <property type="match status" value="1"/>
</dbReference>
<evidence type="ECO:0000256" key="14">
    <source>
        <dbReference type="ARBA" id="ARBA00051640"/>
    </source>
</evidence>
<evidence type="ECO:0000256" key="13">
    <source>
        <dbReference type="ARBA" id="ARBA00050935"/>
    </source>
</evidence>
<dbReference type="InterPro" id="IPR003889">
    <property type="entry name" value="FYrich_C"/>
</dbReference>
<dbReference type="Pfam" id="PF02375">
    <property type="entry name" value="JmjN"/>
    <property type="match status" value="1"/>
</dbReference>
<keyword evidence="9" id="KW-0805">Transcription regulation</keyword>
<evidence type="ECO:0000256" key="5">
    <source>
        <dbReference type="ARBA" id="ARBA00022853"/>
    </source>
</evidence>
<dbReference type="GO" id="GO:0046872">
    <property type="term" value="F:metal ion binding"/>
    <property type="evidence" value="ECO:0007669"/>
    <property type="project" value="UniProtKB-KW"/>
</dbReference>
<dbReference type="SMART" id="SM00541">
    <property type="entry name" value="FYRN"/>
    <property type="match status" value="1"/>
</dbReference>
<dbReference type="GO" id="GO:0034647">
    <property type="term" value="F:histone H3K4me/H3K4me2/H3K4me3 demethylase activity"/>
    <property type="evidence" value="ECO:0007669"/>
    <property type="project" value="TreeGrafter"/>
</dbReference>
<evidence type="ECO:0000259" key="17">
    <source>
        <dbReference type="PROSITE" id="PS51184"/>
    </source>
</evidence>
<keyword evidence="19" id="KW-1185">Reference proteome</keyword>
<dbReference type="GO" id="GO:0000785">
    <property type="term" value="C:chromatin"/>
    <property type="evidence" value="ECO:0007669"/>
    <property type="project" value="TreeGrafter"/>
</dbReference>
<dbReference type="Proteomes" id="UP001187471">
    <property type="component" value="Unassembled WGS sequence"/>
</dbReference>
<keyword evidence="4" id="KW-0479">Metal-binding</keyword>
<accession>A0AA88RJX5</accession>
<evidence type="ECO:0000256" key="7">
    <source>
        <dbReference type="ARBA" id="ARBA00023002"/>
    </source>
</evidence>
<evidence type="ECO:0000256" key="2">
    <source>
        <dbReference type="ARBA" id="ARBA00004123"/>
    </source>
</evidence>
<dbReference type="InterPro" id="IPR003888">
    <property type="entry name" value="FYrich_N"/>
</dbReference>
<dbReference type="PROSITE" id="PS51542">
    <property type="entry name" value="FYRN"/>
    <property type="match status" value="1"/>
</dbReference>
<dbReference type="PANTHER" id="PTHR10694">
    <property type="entry name" value="LYSINE-SPECIFIC DEMETHYLASE"/>
    <property type="match status" value="1"/>
</dbReference>
<dbReference type="SMART" id="SM00558">
    <property type="entry name" value="JmjC"/>
    <property type="match status" value="1"/>
</dbReference>
<dbReference type="InterPro" id="IPR003349">
    <property type="entry name" value="JmjN"/>
</dbReference>
<dbReference type="PANTHER" id="PTHR10694:SF105">
    <property type="entry name" value="LYSINE-SPECIFIC DEMETHYLASE JMJ14"/>
    <property type="match status" value="1"/>
</dbReference>
<evidence type="ECO:0000256" key="12">
    <source>
        <dbReference type="ARBA" id="ARBA00050619"/>
    </source>
</evidence>
<dbReference type="GO" id="GO:0051093">
    <property type="term" value="P:negative regulation of developmental process"/>
    <property type="evidence" value="ECO:0007669"/>
    <property type="project" value="UniProtKB-ARBA"/>
</dbReference>
<name>A0AA88RJX5_9ASTE</name>
<evidence type="ECO:0000256" key="6">
    <source>
        <dbReference type="ARBA" id="ARBA00022964"/>
    </source>
</evidence>
<dbReference type="GO" id="GO:0048731">
    <property type="term" value="P:system development"/>
    <property type="evidence" value="ECO:0007669"/>
    <property type="project" value="UniProtKB-ARBA"/>
</dbReference>
<dbReference type="Pfam" id="PF05965">
    <property type="entry name" value="FYRC"/>
    <property type="match status" value="1"/>
</dbReference>
<dbReference type="SMART" id="SM00545">
    <property type="entry name" value="JmjN"/>
    <property type="match status" value="1"/>
</dbReference>
<evidence type="ECO:0000256" key="9">
    <source>
        <dbReference type="ARBA" id="ARBA00023015"/>
    </source>
</evidence>
<evidence type="ECO:0000256" key="8">
    <source>
        <dbReference type="ARBA" id="ARBA00023004"/>
    </source>
</evidence>
<feature type="domain" description="JmjC" evidence="17">
    <location>
        <begin position="328"/>
        <end position="498"/>
    </location>
</feature>
<keyword evidence="11" id="KW-0539">Nucleus</keyword>
<dbReference type="GO" id="GO:0045814">
    <property type="term" value="P:negative regulation of gene expression, epigenetic"/>
    <property type="evidence" value="ECO:0007669"/>
    <property type="project" value="UniProtKB-ARBA"/>
</dbReference>
<dbReference type="EMBL" id="JAVXUO010001280">
    <property type="protein sequence ID" value="KAK2983960.1"/>
    <property type="molecule type" value="Genomic_DNA"/>
</dbReference>
<organism evidence="18 19">
    <name type="scientific">Escallonia rubra</name>
    <dbReference type="NCBI Taxonomy" id="112253"/>
    <lineage>
        <taxon>Eukaryota</taxon>
        <taxon>Viridiplantae</taxon>
        <taxon>Streptophyta</taxon>
        <taxon>Embryophyta</taxon>
        <taxon>Tracheophyta</taxon>
        <taxon>Spermatophyta</taxon>
        <taxon>Magnoliopsida</taxon>
        <taxon>eudicotyledons</taxon>
        <taxon>Gunneridae</taxon>
        <taxon>Pentapetalae</taxon>
        <taxon>asterids</taxon>
        <taxon>campanulids</taxon>
        <taxon>Escalloniales</taxon>
        <taxon>Escalloniaceae</taxon>
        <taxon>Escallonia</taxon>
    </lineage>
</organism>
<comment type="caution">
    <text evidence="18">The sequence shown here is derived from an EMBL/GenBank/DDBJ whole genome shotgun (WGS) entry which is preliminary data.</text>
</comment>
<evidence type="ECO:0000313" key="18">
    <source>
        <dbReference type="EMBL" id="KAK2983960.1"/>
    </source>
</evidence>
<comment type="catalytic activity">
    <reaction evidence="14">
        <text>N(6),N(6),N(6)-trimethyl-L-lysyl(4)-[histone H3] + 2-oxoglutarate + O2 = N(6),N(6)-dimethyl-L-lysyl(4)-[histone H3] + formaldehyde + succinate + CO2</text>
        <dbReference type="Rhea" id="RHEA:60212"/>
        <dbReference type="Rhea" id="RHEA-COMP:15537"/>
        <dbReference type="Rhea" id="RHEA-COMP:15540"/>
        <dbReference type="ChEBI" id="CHEBI:15379"/>
        <dbReference type="ChEBI" id="CHEBI:16526"/>
        <dbReference type="ChEBI" id="CHEBI:16810"/>
        <dbReference type="ChEBI" id="CHEBI:16842"/>
        <dbReference type="ChEBI" id="CHEBI:30031"/>
        <dbReference type="ChEBI" id="CHEBI:61961"/>
        <dbReference type="ChEBI" id="CHEBI:61976"/>
    </reaction>
    <physiologicalReaction direction="left-to-right" evidence="14">
        <dbReference type="Rhea" id="RHEA:60213"/>
    </physiologicalReaction>
</comment>
<evidence type="ECO:0000313" key="19">
    <source>
        <dbReference type="Proteomes" id="UP001187471"/>
    </source>
</evidence>
<dbReference type="Gene3D" id="2.60.120.650">
    <property type="entry name" value="Cupin"/>
    <property type="match status" value="2"/>
</dbReference>
<dbReference type="GO" id="GO:0005634">
    <property type="term" value="C:nucleus"/>
    <property type="evidence" value="ECO:0007669"/>
    <property type="project" value="UniProtKB-SubCell"/>
</dbReference>
<feature type="region of interest" description="Disordered" evidence="15">
    <location>
        <begin position="84"/>
        <end position="110"/>
    </location>
</feature>
<dbReference type="InterPro" id="IPR004198">
    <property type="entry name" value="Znf_C5HC2"/>
</dbReference>
<comment type="catalytic activity">
    <reaction evidence="12">
        <text>N(6),N(6)-dimethyl-L-lysyl(4)-[histone H3] + 2-oxoglutarate + O2 = N(6)-methyl-L-lysyl(4)-[histone H3] + formaldehyde + succinate + CO2</text>
        <dbReference type="Rhea" id="RHEA:60216"/>
        <dbReference type="Rhea" id="RHEA-COMP:15540"/>
        <dbReference type="Rhea" id="RHEA-COMP:15543"/>
        <dbReference type="ChEBI" id="CHEBI:15379"/>
        <dbReference type="ChEBI" id="CHEBI:16526"/>
        <dbReference type="ChEBI" id="CHEBI:16810"/>
        <dbReference type="ChEBI" id="CHEBI:16842"/>
        <dbReference type="ChEBI" id="CHEBI:30031"/>
        <dbReference type="ChEBI" id="CHEBI:61929"/>
        <dbReference type="ChEBI" id="CHEBI:61976"/>
    </reaction>
    <physiologicalReaction direction="left-to-right" evidence="12">
        <dbReference type="Rhea" id="RHEA:60217"/>
    </physiologicalReaction>
</comment>
<dbReference type="InterPro" id="IPR003347">
    <property type="entry name" value="JmjC_dom"/>
</dbReference>
<proteinExistence type="inferred from homology"/>
<keyword evidence="10" id="KW-0804">Transcription</keyword>
<dbReference type="SUPFAM" id="SSF51197">
    <property type="entry name" value="Clavaminate synthase-like"/>
    <property type="match status" value="1"/>
</dbReference>